<feature type="region of interest" description="Disordered" evidence="2">
    <location>
        <begin position="1"/>
        <end position="20"/>
    </location>
</feature>
<feature type="region of interest" description="Disordered" evidence="2">
    <location>
        <begin position="120"/>
        <end position="169"/>
    </location>
</feature>
<reference evidence="3 4" key="1">
    <citation type="submission" date="2020-01" db="EMBL/GenBank/DDBJ databases">
        <title>Bacteria diversity of Porities sp.</title>
        <authorList>
            <person name="Wang G."/>
        </authorList>
    </citation>
    <scope>NUCLEOTIDE SEQUENCE [LARGE SCALE GENOMIC DNA]</scope>
    <source>
        <strain evidence="3 4">R33</strain>
    </source>
</reference>
<evidence type="ECO:0000256" key="2">
    <source>
        <dbReference type="SAM" id="MobiDB-lite"/>
    </source>
</evidence>
<protein>
    <submittedName>
        <fullName evidence="3">Polymer-forming cytoskeletal protein</fullName>
    </submittedName>
</protein>
<accession>A0A6L9E8L3</accession>
<keyword evidence="4" id="KW-1185">Reference proteome</keyword>
<feature type="compositionally biased region" description="Low complexity" evidence="2">
    <location>
        <begin position="124"/>
        <end position="162"/>
    </location>
</feature>
<organism evidence="3 4">
    <name type="scientific">Poritiphilus flavus</name>
    <dbReference type="NCBI Taxonomy" id="2697053"/>
    <lineage>
        <taxon>Bacteria</taxon>
        <taxon>Pseudomonadati</taxon>
        <taxon>Bacteroidota</taxon>
        <taxon>Flavobacteriia</taxon>
        <taxon>Flavobacteriales</taxon>
        <taxon>Flavobacteriaceae</taxon>
        <taxon>Poritiphilus</taxon>
    </lineage>
</organism>
<name>A0A6L9E8L3_9FLAO</name>
<proteinExistence type="inferred from homology"/>
<gene>
    <name evidence="3" type="ORF">GTQ38_02945</name>
</gene>
<dbReference type="AlphaFoldDB" id="A0A6L9E8L3"/>
<comment type="similarity">
    <text evidence="1">Belongs to the bactofilin family.</text>
</comment>
<dbReference type="Pfam" id="PF04519">
    <property type="entry name" value="Bactofilin"/>
    <property type="match status" value="1"/>
</dbReference>
<sequence length="169" mass="17122">MFSDNKKPRTMNEIGGQPNRIEKNTKIKGDIISEADFRIDGKLDGNVKTSGKVVIGKDGYIHGKVECVNADIEGSFNGELLVSDLLSLKASAVIEGTVSVSKLAVEPGAAFNASCTMKGKGGLSSSSSTSSSAAASSSTSSSGSASGSGSYKSSVRSSSSSTNEPAKAS</sequence>
<dbReference type="InterPro" id="IPR007607">
    <property type="entry name" value="BacA/B"/>
</dbReference>
<comment type="caution">
    <text evidence="3">The sequence shown here is derived from an EMBL/GenBank/DDBJ whole genome shotgun (WGS) entry which is preliminary data.</text>
</comment>
<dbReference type="Proteomes" id="UP000475249">
    <property type="component" value="Unassembled WGS sequence"/>
</dbReference>
<evidence type="ECO:0000313" key="3">
    <source>
        <dbReference type="EMBL" id="NAS10943.1"/>
    </source>
</evidence>
<dbReference type="PANTHER" id="PTHR35024">
    <property type="entry name" value="HYPOTHETICAL CYTOSOLIC PROTEIN"/>
    <property type="match status" value="1"/>
</dbReference>
<dbReference type="EMBL" id="WXYO01000001">
    <property type="protein sequence ID" value="NAS10943.1"/>
    <property type="molecule type" value="Genomic_DNA"/>
</dbReference>
<evidence type="ECO:0000313" key="4">
    <source>
        <dbReference type="Proteomes" id="UP000475249"/>
    </source>
</evidence>
<evidence type="ECO:0000256" key="1">
    <source>
        <dbReference type="ARBA" id="ARBA00044755"/>
    </source>
</evidence>
<dbReference type="PANTHER" id="PTHR35024:SF4">
    <property type="entry name" value="POLYMER-FORMING CYTOSKELETAL PROTEIN"/>
    <property type="match status" value="1"/>
</dbReference>